<dbReference type="Proteomes" id="UP000812672">
    <property type="component" value="Unassembled WGS sequence"/>
</dbReference>
<sequence length="171" mass="20416">MLQQGGNRERDVEFEHVFMEYKKMIHHLIHKYHIQDPQGEFFQEGMIALWDAYQRYGDRDTFGKMAYITIRSRLIDLIRKKNRRADKETATDLVSESAYTDESIDSFDPFFWERIQNALTDKQWVFVRRKIIEGRAYKDIAELENTTVDAVKGWGKEVKKKLKTLLEADFK</sequence>
<keyword evidence="3" id="KW-1185">Reference proteome</keyword>
<dbReference type="NCBIfam" id="TIGR02937">
    <property type="entry name" value="sigma70-ECF"/>
    <property type="match status" value="1"/>
</dbReference>
<comment type="caution">
    <text evidence="2">The sequence shown here is derived from an EMBL/GenBank/DDBJ whole genome shotgun (WGS) entry which is preliminary data.</text>
</comment>
<evidence type="ECO:0000313" key="3">
    <source>
        <dbReference type="Proteomes" id="UP000812672"/>
    </source>
</evidence>
<dbReference type="EMBL" id="JAHLZF010000009">
    <property type="protein sequence ID" value="MBU6080899.1"/>
    <property type="molecule type" value="Genomic_DNA"/>
</dbReference>
<reference evidence="2 3" key="1">
    <citation type="journal article" date="2011" name="Int. J. Syst. Evol. Microbiol.">
        <title>Allobacillus halotolerans gen. nov., sp. nov. isolated from shrimp paste.</title>
        <authorList>
            <person name="Sheu S.Y."/>
            <person name="Arun A.B."/>
            <person name="Jiang S.R."/>
            <person name="Young C.C."/>
            <person name="Chen W.M."/>
        </authorList>
    </citation>
    <scope>NUCLEOTIDE SEQUENCE [LARGE SCALE GENOMIC DNA]</scope>
    <source>
        <strain evidence="2 3">LMG 24826</strain>
    </source>
</reference>
<organism evidence="2 3">
    <name type="scientific">Allobacillus halotolerans</name>
    <dbReference type="NCBI Taxonomy" id="570278"/>
    <lineage>
        <taxon>Bacteria</taxon>
        <taxon>Bacillati</taxon>
        <taxon>Bacillota</taxon>
        <taxon>Bacilli</taxon>
        <taxon>Bacillales</taxon>
        <taxon>Bacillaceae</taxon>
        <taxon>Allobacillus</taxon>
    </lineage>
</organism>
<evidence type="ECO:0000259" key="1">
    <source>
        <dbReference type="Pfam" id="PF04542"/>
    </source>
</evidence>
<dbReference type="InterPro" id="IPR007627">
    <property type="entry name" value="RNA_pol_sigma70_r2"/>
</dbReference>
<protein>
    <submittedName>
        <fullName evidence="2">Sigma-70 family RNA polymerase sigma factor</fullName>
    </submittedName>
</protein>
<accession>A0ABS6GP67</accession>
<name>A0ABS6GP67_9BACI</name>
<proteinExistence type="predicted"/>
<gene>
    <name evidence="2" type="ORF">KQ486_07695</name>
</gene>
<dbReference type="Pfam" id="PF04542">
    <property type="entry name" value="Sigma70_r2"/>
    <property type="match status" value="1"/>
</dbReference>
<dbReference type="RefSeq" id="WP_216687249.1">
    <property type="nucleotide sequence ID" value="NZ_CAUPKR010000025.1"/>
</dbReference>
<evidence type="ECO:0000313" key="2">
    <source>
        <dbReference type="EMBL" id="MBU6080899.1"/>
    </source>
</evidence>
<feature type="domain" description="RNA polymerase sigma-70 region 2" evidence="1">
    <location>
        <begin position="18"/>
        <end position="84"/>
    </location>
</feature>
<dbReference type="InterPro" id="IPR014284">
    <property type="entry name" value="RNA_pol_sigma-70_dom"/>
</dbReference>